<accession>A0ABM6MZV4</accession>
<keyword evidence="4" id="KW-1185">Reference proteome</keyword>
<protein>
    <submittedName>
        <fullName evidence="3">Type I restriction enzyme, R subunit</fullName>
    </submittedName>
</protein>
<dbReference type="InterPro" id="IPR014001">
    <property type="entry name" value="Helicase_ATP-bd"/>
</dbReference>
<dbReference type="EMBL" id="CP011030">
    <property type="protein sequence ID" value="ATC89426.1"/>
    <property type="molecule type" value="Genomic_DNA"/>
</dbReference>
<dbReference type="PANTHER" id="PTHR47396">
    <property type="entry name" value="TYPE I RESTRICTION ENZYME ECOKI R PROTEIN"/>
    <property type="match status" value="1"/>
</dbReference>
<dbReference type="Gene3D" id="3.90.1570.30">
    <property type="match status" value="1"/>
</dbReference>
<evidence type="ECO:0000259" key="2">
    <source>
        <dbReference type="PROSITE" id="PS51192"/>
    </source>
</evidence>
<organism evidence="3 4">
    <name type="scientific">Pseudoalteromonas issachenkonii</name>
    <dbReference type="NCBI Taxonomy" id="152297"/>
    <lineage>
        <taxon>Bacteria</taxon>
        <taxon>Pseudomonadati</taxon>
        <taxon>Pseudomonadota</taxon>
        <taxon>Gammaproteobacteria</taxon>
        <taxon>Alteromonadales</taxon>
        <taxon>Pseudoalteromonadaceae</taxon>
        <taxon>Pseudoalteromonas</taxon>
    </lineage>
</organism>
<feature type="domain" description="Helicase ATP-binding" evidence="2">
    <location>
        <begin position="181"/>
        <end position="365"/>
    </location>
</feature>
<dbReference type="SMART" id="SM00487">
    <property type="entry name" value="DEXDc"/>
    <property type="match status" value="1"/>
</dbReference>
<reference evidence="3 4" key="1">
    <citation type="submission" date="2015-06" db="EMBL/GenBank/DDBJ databases">
        <authorList>
            <person name="Xie B.-B."/>
            <person name="Rong J.-C."/>
            <person name="Qin Q.-L."/>
            <person name="Zhang Y.-Z."/>
        </authorList>
    </citation>
    <scope>NUCLEOTIDE SEQUENCE [LARGE SCALE GENOMIC DNA]</scope>
    <source>
        <strain evidence="3 4">KMM 3549</strain>
    </source>
</reference>
<dbReference type="PROSITE" id="PS51192">
    <property type="entry name" value="HELICASE_ATP_BIND_1"/>
    <property type="match status" value="1"/>
</dbReference>
<name>A0ABM6MZV4_9GAMM</name>
<proteinExistence type="predicted"/>
<dbReference type="CDD" id="cd18032">
    <property type="entry name" value="DEXHc_RE_I_III_res"/>
    <property type="match status" value="1"/>
</dbReference>
<dbReference type="InterPro" id="IPR050742">
    <property type="entry name" value="Helicase_Restrict-Modif_Enz"/>
</dbReference>
<dbReference type="Pfam" id="PF08463">
    <property type="entry name" value="EcoEI_R_C"/>
    <property type="match status" value="1"/>
</dbReference>
<evidence type="ECO:0000256" key="1">
    <source>
        <dbReference type="SAM" id="MobiDB-lite"/>
    </source>
</evidence>
<dbReference type="InterPro" id="IPR001650">
    <property type="entry name" value="Helicase_C-like"/>
</dbReference>
<dbReference type="Pfam" id="PF00271">
    <property type="entry name" value="Helicase_C"/>
    <property type="match status" value="1"/>
</dbReference>
<dbReference type="Pfam" id="PF04851">
    <property type="entry name" value="ResIII"/>
    <property type="match status" value="1"/>
</dbReference>
<dbReference type="SUPFAM" id="SSF52540">
    <property type="entry name" value="P-loop containing nucleoside triphosphate hydrolases"/>
    <property type="match status" value="2"/>
</dbReference>
<dbReference type="Proteomes" id="UP000217258">
    <property type="component" value="Chromosome I"/>
</dbReference>
<dbReference type="InterPro" id="IPR013670">
    <property type="entry name" value="EcoEI_R_C_dom"/>
</dbReference>
<sequence length="845" mass="96010">MTLTSKTKANRNEADTRADLIDPQLNNDGWGQVEKSFIRREVICPGRILTGGKRSQPVNSDYVLVYKGRKLAAVEAKKEALSYTEGVRQAKDYAERLQCRLAYATNGHDIYQIDMLTGEEKLAERYLSPEELWSLTFAEQDKTAPDYKKMWRERFANIPMEFKGDWAPRYYQENAINNALEAIAEGKQKVLLTLATGTGKTCIAFQTAWKLFQSRWSLSAKKSPDLAKRRPRILFLADRNILANQAFNDFGPFGEDALVRINPNEIRKKGAVPKNASVFFTIFQTFMSGPKDDEGNETPYFGDYPPDFFDLIIIDECHRGGANDEGNWRRILKHFSPAVQLGLTATPKRTDNVDTYNYFGEPVYSYTLKQGINDGFLTPFKVYPTVGTMDEYVYTPGDGVVVRGEPEPGRVYTEGDFNRIITIPEREQKRVHYWMDLFKPNEKTIVFCATQEHAGMVRDFINQYARQKGWTTNTNYCVRVTANDGAAGENDLKTFQDNEKTIPTILTTSRKLSTGVDARNVRNIVLMRPCNNMIEFKQIVGRGTRMYEGKDYFTIYDFVKAHHNFADPEWDGEPLPPENICEVCGDSPCSCLKVPCEVCGFSPCTCPKEPCADCGSEPCICEQPPCGLCGTSPCVCESVECPECNNTPCICDKSEKITIKLSDGKTRQIKHISSVMYWFGDKPITAKEFVERLFSDLPQFFKDEDQLREIWSDPTTREQLLESLAEAGYDEDKLDGMKELIDAKQSDVYDVLRYVAYARDAISRENRVSTTKPKINTAFGNYKQQEFIAFVLDKYIEDGAGELATSKMRSLIELKYHTIGDAVQEFGTTAAIRETFVGFQKYLYE</sequence>
<evidence type="ECO:0000313" key="3">
    <source>
        <dbReference type="EMBL" id="ATC89426.1"/>
    </source>
</evidence>
<feature type="region of interest" description="Disordered" evidence="1">
    <location>
        <begin position="1"/>
        <end position="21"/>
    </location>
</feature>
<dbReference type="Gene3D" id="3.40.50.300">
    <property type="entry name" value="P-loop containing nucleotide triphosphate hydrolases"/>
    <property type="match status" value="2"/>
</dbReference>
<feature type="compositionally biased region" description="Basic and acidic residues" evidence="1">
    <location>
        <begin position="10"/>
        <end position="20"/>
    </location>
</feature>
<dbReference type="InterPro" id="IPR027417">
    <property type="entry name" value="P-loop_NTPase"/>
</dbReference>
<gene>
    <name evidence="3" type="primary">hsdR</name>
    <name evidence="3" type="ORF">PISS_a0371</name>
</gene>
<evidence type="ECO:0000313" key="4">
    <source>
        <dbReference type="Proteomes" id="UP000217258"/>
    </source>
</evidence>
<dbReference type="InterPro" id="IPR006935">
    <property type="entry name" value="Helicase/UvrB_N"/>
</dbReference>
<dbReference type="NCBIfam" id="NF046051">
    <property type="entry name" value="restrict_EcoAI"/>
    <property type="match status" value="1"/>
</dbReference>
<dbReference type="CDD" id="cd18799">
    <property type="entry name" value="SF2_C_EcoAI-like"/>
    <property type="match status" value="1"/>
</dbReference>
<dbReference type="RefSeq" id="WP_058154092.1">
    <property type="nucleotide sequence ID" value="NZ_CP011030.1"/>
</dbReference>
<dbReference type="PANTHER" id="PTHR47396:SF1">
    <property type="entry name" value="ATP-DEPENDENT HELICASE IRC3-RELATED"/>
    <property type="match status" value="1"/>
</dbReference>